<evidence type="ECO:0000259" key="3">
    <source>
        <dbReference type="Pfam" id="PF03763"/>
    </source>
</evidence>
<accession>A0ABP0VWA5</accession>
<feature type="compositionally biased region" description="Polar residues" evidence="2">
    <location>
        <begin position="507"/>
        <end position="526"/>
    </location>
</feature>
<sequence>MEHGTHHLYSSSVNEQLVSSKKNCDIDSHLEGDDAELFYSPSPRNDLLGRENKRGGLQQLEKTPGRQLGMKAGFGKRSEKETSRWASVHDALHLVEATTNVEMAFVSKNSLAFRDAHASNEAQTMPFKAIQSSPLMDHKLLGLEESKKKTSSGIVMSGEANGRLASAQQQQPAVGNVVNAAGTGSHVRPGTDAEAYDCDSPSSFDFSKAGVYQAAVGSVPKLHTPSKWDDAEKWLSASDQTPTGSGSKAAGSKSRSGPLQAHVVANEGGVKMSKKALFSNPGAAAAGRPQFGTKNGAASNAVVHQGGLLDASFSSASSGDNSGERRDDQSTSEQYSGPKKVVDLSNAAKYRTSVEGSEALTRVRGGGGHQQARLAFMRASDGTPNMSSSVMAVDRYPLNDLHGHDHMSDGIVEGSSIMSPDHQVTDHDNYLKTALRTAKPISESRTDYHDSPNRLKLDPDILMNPIPPVADSSTVAAVTSSPGMNKRGAVSTRDMGTEMTPIASVEPSRTATPVRSTTPNLGSPINSPDRVTMVPATSSVPKSVSYEANNGSPAPSTGVGLQSTQESGDRHHRHHNSYDNNLATTKATTTTTTRRSGRSPVSSSKVLSGKDLQTKTRQEILALGTQLGKANITAWATKEEEEADAAKALKANVDLEEVRKTLLAARASSWEEAEQAKYAVRYKREDAKIQAWENHEKAKAEAEMRRIEVKVEHIWSHANEKLLNKLAATHRRAEDLRVALEAQRIEQIAKATSKAQQIRTTGKMPKKFFARWCWR</sequence>
<feature type="compositionally biased region" description="Low complexity" evidence="2">
    <location>
        <begin position="244"/>
        <end position="257"/>
    </location>
</feature>
<dbReference type="PANTHER" id="PTHR31471">
    <property type="entry name" value="OS02G0116800 PROTEIN"/>
    <property type="match status" value="1"/>
</dbReference>
<evidence type="ECO:0000313" key="5">
    <source>
        <dbReference type="Proteomes" id="UP001497444"/>
    </source>
</evidence>
<feature type="region of interest" description="Disordered" evidence="2">
    <location>
        <begin position="35"/>
        <end position="81"/>
    </location>
</feature>
<reference evidence="4" key="1">
    <citation type="submission" date="2024-02" db="EMBL/GenBank/DDBJ databases">
        <authorList>
            <consortium name="ELIXIR-Norway"/>
            <consortium name="Elixir Norway"/>
        </authorList>
    </citation>
    <scope>NUCLEOTIDE SEQUENCE</scope>
</reference>
<dbReference type="Proteomes" id="UP001497444">
    <property type="component" value="Chromosome 11"/>
</dbReference>
<evidence type="ECO:0000256" key="1">
    <source>
        <dbReference type="ARBA" id="ARBA00005711"/>
    </source>
</evidence>
<name>A0ABP0VWA5_9BRYO</name>
<protein>
    <recommendedName>
        <fullName evidence="3">Remorin C-terminal domain-containing protein</fullName>
    </recommendedName>
</protein>
<proteinExistence type="inferred from homology"/>
<dbReference type="InterPro" id="IPR005516">
    <property type="entry name" value="Remorin_C"/>
</dbReference>
<feature type="compositionally biased region" description="Low complexity" evidence="2">
    <location>
        <begin position="582"/>
        <end position="609"/>
    </location>
</feature>
<feature type="region of interest" description="Disordered" evidence="2">
    <location>
        <begin position="312"/>
        <end position="348"/>
    </location>
</feature>
<evidence type="ECO:0000313" key="4">
    <source>
        <dbReference type="EMBL" id="CAK9258058.1"/>
    </source>
</evidence>
<keyword evidence="5" id="KW-1185">Reference proteome</keyword>
<feature type="compositionally biased region" description="Low complexity" evidence="2">
    <location>
        <begin position="312"/>
        <end position="321"/>
    </location>
</feature>
<organism evidence="4 5">
    <name type="scientific">Sphagnum jensenii</name>
    <dbReference type="NCBI Taxonomy" id="128206"/>
    <lineage>
        <taxon>Eukaryota</taxon>
        <taxon>Viridiplantae</taxon>
        <taxon>Streptophyta</taxon>
        <taxon>Embryophyta</taxon>
        <taxon>Bryophyta</taxon>
        <taxon>Sphagnophytina</taxon>
        <taxon>Sphagnopsida</taxon>
        <taxon>Sphagnales</taxon>
        <taxon>Sphagnaceae</taxon>
        <taxon>Sphagnum</taxon>
    </lineage>
</organism>
<gene>
    <name evidence="4" type="ORF">CSSPJE1EN1_LOCUS3536</name>
</gene>
<evidence type="ECO:0000256" key="2">
    <source>
        <dbReference type="SAM" id="MobiDB-lite"/>
    </source>
</evidence>
<dbReference type="EMBL" id="OZ020106">
    <property type="protein sequence ID" value="CAK9258058.1"/>
    <property type="molecule type" value="Genomic_DNA"/>
</dbReference>
<dbReference type="PANTHER" id="PTHR31471:SF1">
    <property type="entry name" value="OS12G0613600 PROTEIN"/>
    <property type="match status" value="1"/>
</dbReference>
<dbReference type="Pfam" id="PF03763">
    <property type="entry name" value="Remorin_C"/>
    <property type="match status" value="1"/>
</dbReference>
<feature type="region of interest" description="Disordered" evidence="2">
    <location>
        <begin position="475"/>
        <end position="610"/>
    </location>
</feature>
<comment type="similarity">
    <text evidence="1">Belongs to the remorin family.</text>
</comment>
<feature type="compositionally biased region" description="Polar residues" evidence="2">
    <location>
        <begin position="535"/>
        <end position="566"/>
    </location>
</feature>
<feature type="region of interest" description="Disordered" evidence="2">
    <location>
        <begin position="237"/>
        <end position="259"/>
    </location>
</feature>
<feature type="domain" description="Remorin C-terminal" evidence="3">
    <location>
        <begin position="664"/>
        <end position="767"/>
    </location>
</feature>